<dbReference type="AlphaFoldDB" id="A0A923RUZ7"/>
<gene>
    <name evidence="12 16" type="primary">lexA</name>
    <name evidence="16" type="ORF">H8S45_02850</name>
</gene>
<keyword evidence="4 12" id="KW-0227">DNA damage</keyword>
<dbReference type="InterPro" id="IPR036286">
    <property type="entry name" value="LexA/Signal_pep-like_sf"/>
</dbReference>
<comment type="caution">
    <text evidence="16">The sequence shown here is derived from an EMBL/GenBank/DDBJ whole genome shotgun (WGS) entry which is preliminary data.</text>
</comment>
<evidence type="ECO:0000256" key="2">
    <source>
        <dbReference type="ARBA" id="ARBA00022491"/>
    </source>
</evidence>
<keyword evidence="3 12" id="KW-0235">DNA replication</keyword>
<dbReference type="CDD" id="cd00090">
    <property type="entry name" value="HTH_ARSR"/>
    <property type="match status" value="1"/>
</dbReference>
<name>A0A923RUZ7_9FIRM</name>
<organism evidence="16 17">
    <name type="scientific">Agathobaculum faecis</name>
    <dbReference type="NCBI Taxonomy" id="2763013"/>
    <lineage>
        <taxon>Bacteria</taxon>
        <taxon>Bacillati</taxon>
        <taxon>Bacillota</taxon>
        <taxon>Clostridia</taxon>
        <taxon>Eubacteriales</taxon>
        <taxon>Butyricicoccaceae</taxon>
        <taxon>Agathobaculum</taxon>
    </lineage>
</organism>
<comment type="similarity">
    <text evidence="1 12 13">Belongs to the peptidase S24 family.</text>
</comment>
<dbReference type="InterPro" id="IPR015927">
    <property type="entry name" value="Peptidase_S24_S26A/B/C"/>
</dbReference>
<sequence length="196" mass="21353">MKKISPKQQRILDYISEFSLEHGYPPSVREICAEMDLRSPSTVHAHLKKLQEAGYLEPSDHKSRALTPVSGPSMVPRVPILGRVTAGLPILAVEEHIGYVPFEPAAGGGEYYALRIRGDSMTGAGILDGDLVIVRQDAQARSGDIVIALLEDEATCKTLNLTQDGVWLMPENPAYPPINGTGCQILGVVKAVYREY</sequence>
<dbReference type="EC" id="3.4.21.88" evidence="12"/>
<evidence type="ECO:0000256" key="3">
    <source>
        <dbReference type="ARBA" id="ARBA00022705"/>
    </source>
</evidence>
<dbReference type="GO" id="GO:0006281">
    <property type="term" value="P:DNA repair"/>
    <property type="evidence" value="ECO:0007669"/>
    <property type="project" value="UniProtKB-UniRule"/>
</dbReference>
<dbReference type="CDD" id="cd06529">
    <property type="entry name" value="S24_LexA-like"/>
    <property type="match status" value="1"/>
</dbReference>
<keyword evidence="2 12" id="KW-0678">Repressor</keyword>
<dbReference type="GO" id="GO:0004252">
    <property type="term" value="F:serine-type endopeptidase activity"/>
    <property type="evidence" value="ECO:0007669"/>
    <property type="project" value="UniProtKB-UniRule"/>
</dbReference>
<reference evidence="16" key="1">
    <citation type="submission" date="2020-08" db="EMBL/GenBank/DDBJ databases">
        <title>Genome public.</title>
        <authorList>
            <person name="Liu C."/>
            <person name="Sun Q."/>
        </authorList>
    </citation>
    <scope>NUCLEOTIDE SEQUENCE</scope>
    <source>
        <strain evidence="16">NSJ-28</strain>
    </source>
</reference>
<keyword evidence="7 12" id="KW-0805">Transcription regulation</keyword>
<evidence type="ECO:0000256" key="4">
    <source>
        <dbReference type="ARBA" id="ARBA00022763"/>
    </source>
</evidence>
<evidence type="ECO:0000256" key="5">
    <source>
        <dbReference type="ARBA" id="ARBA00022801"/>
    </source>
</evidence>
<evidence type="ECO:0000256" key="10">
    <source>
        <dbReference type="ARBA" id="ARBA00023204"/>
    </source>
</evidence>
<accession>A0A923RUZ7</accession>
<evidence type="ECO:0000313" key="17">
    <source>
        <dbReference type="Proteomes" id="UP000606499"/>
    </source>
</evidence>
<dbReference type="GO" id="GO:0045892">
    <property type="term" value="P:negative regulation of DNA-templated transcription"/>
    <property type="evidence" value="ECO:0007669"/>
    <property type="project" value="UniProtKB-UniRule"/>
</dbReference>
<evidence type="ECO:0000313" key="16">
    <source>
        <dbReference type="EMBL" id="MBC5724409.1"/>
    </source>
</evidence>
<evidence type="ECO:0000256" key="9">
    <source>
        <dbReference type="ARBA" id="ARBA00023163"/>
    </source>
</evidence>
<dbReference type="GO" id="GO:0009432">
    <property type="term" value="P:SOS response"/>
    <property type="evidence" value="ECO:0007669"/>
    <property type="project" value="UniProtKB-UniRule"/>
</dbReference>
<comment type="subunit">
    <text evidence="12">Homodimer.</text>
</comment>
<feature type="domain" description="LexA repressor DNA-binding" evidence="15">
    <location>
        <begin position="1"/>
        <end position="65"/>
    </location>
</feature>
<keyword evidence="9 12" id="KW-0804">Transcription</keyword>
<dbReference type="Proteomes" id="UP000606499">
    <property type="component" value="Unassembled WGS sequence"/>
</dbReference>
<dbReference type="InterPro" id="IPR036388">
    <property type="entry name" value="WH-like_DNA-bd_sf"/>
</dbReference>
<evidence type="ECO:0000259" key="15">
    <source>
        <dbReference type="Pfam" id="PF01726"/>
    </source>
</evidence>
<dbReference type="InterPro" id="IPR006197">
    <property type="entry name" value="Peptidase_S24_LexA"/>
</dbReference>
<dbReference type="SUPFAM" id="SSF46785">
    <property type="entry name" value="Winged helix' DNA-binding domain"/>
    <property type="match status" value="1"/>
</dbReference>
<dbReference type="Pfam" id="PF01726">
    <property type="entry name" value="LexA_DNA_bind"/>
    <property type="match status" value="1"/>
</dbReference>
<comment type="function">
    <text evidence="12">Represses a number of genes involved in the response to DNA damage (SOS response), including recA and lexA. In the presence of single-stranded DNA, RecA interacts with LexA causing an autocatalytic cleavage which disrupts the DNA-binding part of LexA, leading to derepression of the SOS regulon and eventually DNA repair.</text>
</comment>
<comment type="catalytic activity">
    <reaction evidence="12">
        <text>Hydrolysis of Ala-|-Gly bond in repressor LexA.</text>
        <dbReference type="EC" id="3.4.21.88"/>
    </reaction>
</comment>
<feature type="active site" description="For autocatalytic cleavage activity" evidence="12">
    <location>
        <position position="157"/>
    </location>
</feature>
<keyword evidence="11 12" id="KW-0742">SOS response</keyword>
<dbReference type="RefSeq" id="WP_054327375.1">
    <property type="nucleotide sequence ID" value="NZ_JACOPL010000002.1"/>
</dbReference>
<keyword evidence="17" id="KW-1185">Reference proteome</keyword>
<feature type="active site" description="For autocatalytic cleavage activity" evidence="12">
    <location>
        <position position="120"/>
    </location>
</feature>
<feature type="DNA-binding region" description="H-T-H motif" evidence="12">
    <location>
        <begin position="28"/>
        <end position="48"/>
    </location>
</feature>
<dbReference type="InterPro" id="IPR036390">
    <property type="entry name" value="WH_DNA-bd_sf"/>
</dbReference>
<keyword evidence="8 12" id="KW-0238">DNA-binding</keyword>
<dbReference type="PANTHER" id="PTHR33516">
    <property type="entry name" value="LEXA REPRESSOR"/>
    <property type="match status" value="1"/>
</dbReference>
<dbReference type="InterPro" id="IPR039418">
    <property type="entry name" value="LexA-like"/>
</dbReference>
<dbReference type="Gene3D" id="1.10.10.10">
    <property type="entry name" value="Winged helix-like DNA-binding domain superfamily/Winged helix DNA-binding domain"/>
    <property type="match status" value="1"/>
</dbReference>
<dbReference type="GO" id="GO:0006260">
    <property type="term" value="P:DNA replication"/>
    <property type="evidence" value="ECO:0007669"/>
    <property type="project" value="UniProtKB-UniRule"/>
</dbReference>
<dbReference type="NCBIfam" id="TIGR00498">
    <property type="entry name" value="lexA"/>
    <property type="match status" value="1"/>
</dbReference>
<protein>
    <recommendedName>
        <fullName evidence="12">LexA repressor</fullName>
        <ecNumber evidence="12">3.4.21.88</ecNumber>
    </recommendedName>
</protein>
<dbReference type="Gene3D" id="2.10.109.10">
    <property type="entry name" value="Umud Fragment, subunit A"/>
    <property type="match status" value="1"/>
</dbReference>
<dbReference type="HAMAP" id="MF_00015">
    <property type="entry name" value="LexA"/>
    <property type="match status" value="1"/>
</dbReference>
<dbReference type="InterPro" id="IPR006200">
    <property type="entry name" value="LexA"/>
</dbReference>
<evidence type="ECO:0000259" key="14">
    <source>
        <dbReference type="Pfam" id="PF00717"/>
    </source>
</evidence>
<evidence type="ECO:0000256" key="1">
    <source>
        <dbReference type="ARBA" id="ARBA00007484"/>
    </source>
</evidence>
<dbReference type="Pfam" id="PF00717">
    <property type="entry name" value="Peptidase_S24"/>
    <property type="match status" value="1"/>
</dbReference>
<dbReference type="InterPro" id="IPR050077">
    <property type="entry name" value="LexA_repressor"/>
</dbReference>
<dbReference type="PRINTS" id="PR00726">
    <property type="entry name" value="LEXASERPTASE"/>
</dbReference>
<proteinExistence type="inferred from homology"/>
<dbReference type="SUPFAM" id="SSF51306">
    <property type="entry name" value="LexA/Signal peptidase"/>
    <property type="match status" value="1"/>
</dbReference>
<feature type="site" description="Cleavage; by autolysis" evidence="12">
    <location>
        <begin position="86"/>
        <end position="87"/>
    </location>
</feature>
<dbReference type="InterPro" id="IPR006199">
    <property type="entry name" value="LexA_DNA-bd_dom"/>
</dbReference>
<evidence type="ECO:0000256" key="13">
    <source>
        <dbReference type="RuleBase" id="RU003991"/>
    </source>
</evidence>
<evidence type="ECO:0000256" key="8">
    <source>
        <dbReference type="ARBA" id="ARBA00023125"/>
    </source>
</evidence>
<keyword evidence="6 12" id="KW-0068">Autocatalytic cleavage</keyword>
<evidence type="ECO:0000256" key="6">
    <source>
        <dbReference type="ARBA" id="ARBA00022813"/>
    </source>
</evidence>
<dbReference type="GO" id="GO:0003677">
    <property type="term" value="F:DNA binding"/>
    <property type="evidence" value="ECO:0007669"/>
    <property type="project" value="UniProtKB-UniRule"/>
</dbReference>
<dbReference type="GO" id="GO:0006508">
    <property type="term" value="P:proteolysis"/>
    <property type="evidence" value="ECO:0007669"/>
    <property type="project" value="InterPro"/>
</dbReference>
<keyword evidence="10 12" id="KW-0234">DNA repair</keyword>
<evidence type="ECO:0000256" key="11">
    <source>
        <dbReference type="ARBA" id="ARBA00023236"/>
    </source>
</evidence>
<keyword evidence="5 12" id="KW-0378">Hydrolase</keyword>
<evidence type="ECO:0000256" key="12">
    <source>
        <dbReference type="HAMAP-Rule" id="MF_00015"/>
    </source>
</evidence>
<dbReference type="PANTHER" id="PTHR33516:SF2">
    <property type="entry name" value="LEXA REPRESSOR-RELATED"/>
    <property type="match status" value="1"/>
</dbReference>
<dbReference type="InterPro" id="IPR011991">
    <property type="entry name" value="ArsR-like_HTH"/>
</dbReference>
<dbReference type="EMBL" id="JACOPL010000002">
    <property type="protein sequence ID" value="MBC5724409.1"/>
    <property type="molecule type" value="Genomic_DNA"/>
</dbReference>
<feature type="domain" description="Peptidase S24/S26A/S26B/S26C" evidence="14">
    <location>
        <begin position="79"/>
        <end position="189"/>
    </location>
</feature>
<evidence type="ECO:0000256" key="7">
    <source>
        <dbReference type="ARBA" id="ARBA00023015"/>
    </source>
</evidence>